<dbReference type="InterPro" id="IPR006680">
    <property type="entry name" value="Amidohydro-rel"/>
</dbReference>
<dbReference type="Gene3D" id="3.20.20.140">
    <property type="entry name" value="Metal-dependent hydrolases"/>
    <property type="match status" value="1"/>
</dbReference>
<dbReference type="RefSeq" id="WP_013326514.1">
    <property type="nucleotide sequence ID" value="NC_014506.1"/>
</dbReference>
<name>E0UQF6_SULAO</name>
<keyword evidence="1 3" id="KW-0378">Hydrolase</keyword>
<sequence>MTILVPNYILTPNQLLKDNAVAFDKTIKAVGPLAQLQQKFPAAEVIQLQKNSLLMPGLINAHVHIEFSANKNQLSYGDFLNWLYSVIENREELISSCDLTCMGKAIDSMLENGITTFGAISSHAMDLEACEKAKQNIVFFNELIGSQAGMADALFSDFLARLDASKAVTREGFHPAVAIHSPYSVHPILIQKALDIVKNEKLKLTAHFMESEAERNWLDSSSGDFKDFFQTLLKQDKSVSNAKEFLSYFDGYETLLTHAVKTNEEELDQIAQQKHTIIHCPISNRLLSNPTLDIKKLNEKKIRWIVATDGLSSNYKLDLFEEMKISLFMHSDAPLLAFAQELIKGVTIHAAEALELNTGEIKEGKNADMLVLDLDAEPNEELAIHLILHRYNISKVFINGKLEKGNE</sequence>
<evidence type="ECO:0000256" key="1">
    <source>
        <dbReference type="ARBA" id="ARBA00022801"/>
    </source>
</evidence>
<organism evidence="3 4">
    <name type="scientific">Sulfurimonas autotrophica (strain ATCC BAA-671 / DSM 16294 / JCM 11897 / OK10)</name>
    <dbReference type="NCBI Taxonomy" id="563040"/>
    <lineage>
        <taxon>Bacteria</taxon>
        <taxon>Pseudomonadati</taxon>
        <taxon>Campylobacterota</taxon>
        <taxon>Epsilonproteobacteria</taxon>
        <taxon>Campylobacterales</taxon>
        <taxon>Sulfurimonadaceae</taxon>
        <taxon>Sulfurimonas</taxon>
    </lineage>
</organism>
<dbReference type="HOGENOM" id="CLU_012358_10_1_7"/>
<dbReference type="PANTHER" id="PTHR43794">
    <property type="entry name" value="AMINOHYDROLASE SSNA-RELATED"/>
    <property type="match status" value="1"/>
</dbReference>
<dbReference type="Pfam" id="PF01979">
    <property type="entry name" value="Amidohydro_1"/>
    <property type="match status" value="1"/>
</dbReference>
<dbReference type="eggNOG" id="COG0402">
    <property type="taxonomic scope" value="Bacteria"/>
</dbReference>
<dbReference type="OrthoDB" id="9807210at2"/>
<dbReference type="GO" id="GO:0016810">
    <property type="term" value="F:hydrolase activity, acting on carbon-nitrogen (but not peptide) bonds"/>
    <property type="evidence" value="ECO:0007669"/>
    <property type="project" value="InterPro"/>
</dbReference>
<dbReference type="NCBIfam" id="NF006269">
    <property type="entry name" value="PRK08418.1"/>
    <property type="match status" value="1"/>
</dbReference>
<protein>
    <submittedName>
        <fullName evidence="3">Amidohydrolase</fullName>
    </submittedName>
</protein>
<dbReference type="STRING" id="563040.Saut_0709"/>
<dbReference type="EMBL" id="CP002205">
    <property type="protein sequence ID" value="ADN08758.1"/>
    <property type="molecule type" value="Genomic_DNA"/>
</dbReference>
<feature type="domain" description="Amidohydrolase-related" evidence="2">
    <location>
        <begin position="54"/>
        <end position="402"/>
    </location>
</feature>
<dbReference type="SUPFAM" id="SSF51338">
    <property type="entry name" value="Composite domain of metallo-dependent hydrolases"/>
    <property type="match status" value="1"/>
</dbReference>
<accession>E0UQF6</accession>
<dbReference type="Proteomes" id="UP000007803">
    <property type="component" value="Chromosome"/>
</dbReference>
<dbReference type="Gene3D" id="2.30.40.10">
    <property type="entry name" value="Urease, subunit C, domain 1"/>
    <property type="match status" value="1"/>
</dbReference>
<gene>
    <name evidence="3" type="ordered locus">Saut_0709</name>
</gene>
<evidence type="ECO:0000259" key="2">
    <source>
        <dbReference type="Pfam" id="PF01979"/>
    </source>
</evidence>
<dbReference type="PANTHER" id="PTHR43794:SF11">
    <property type="entry name" value="AMIDOHYDROLASE-RELATED DOMAIN-CONTAINING PROTEIN"/>
    <property type="match status" value="1"/>
</dbReference>
<reference evidence="4" key="1">
    <citation type="journal article" date="2010" name="Stand. Genomic Sci.">
        <title>Complete genome sequence of Sulfurimonas autotrophica type strain (OK10).</title>
        <authorList>
            <person name="Sikorski J."/>
            <person name="Munk C."/>
            <person name="Lapidus A."/>
            <person name="Djao O."/>
            <person name="Lucas S."/>
            <person name="Glavina Del Rio T."/>
            <person name="Nolan M."/>
            <person name="Tice H."/>
            <person name="Han C."/>
            <person name="Cheng J."/>
            <person name="Tapia R."/>
            <person name="Goodwin L."/>
            <person name="Pitluck S."/>
            <person name="Liolios K."/>
            <person name="Ivanova N."/>
            <person name="Mavromatis K."/>
            <person name="Mikhailova N."/>
            <person name="Pati A."/>
            <person name="Sims D."/>
            <person name="Meincke L."/>
            <person name="Brettin T."/>
            <person name="Detter J."/>
            <person name="Chen A."/>
            <person name="Palaniappan K."/>
            <person name="Land M."/>
            <person name="Hauser L."/>
            <person name="Chang Y."/>
            <person name="Jeffries C."/>
            <person name="Rohde M."/>
            <person name="Lang E."/>
            <person name="Spring S."/>
            <person name="Goker M."/>
            <person name="Woyke T."/>
            <person name="Bristow J."/>
            <person name="Eisen J."/>
            <person name="Markowitz V."/>
            <person name="Hugenholtz P."/>
            <person name="Kyrpides N."/>
            <person name="Klenk H."/>
        </authorList>
    </citation>
    <scope>NUCLEOTIDE SEQUENCE [LARGE SCALE GENOMIC DNA]</scope>
    <source>
        <strain evidence="4">ATCC BAA-671 / DSM 16294 / JCM 11897 / OK10</strain>
    </source>
</reference>
<evidence type="ECO:0000313" key="3">
    <source>
        <dbReference type="EMBL" id="ADN08758.1"/>
    </source>
</evidence>
<dbReference type="InterPro" id="IPR011059">
    <property type="entry name" value="Metal-dep_hydrolase_composite"/>
</dbReference>
<dbReference type="SUPFAM" id="SSF51556">
    <property type="entry name" value="Metallo-dependent hydrolases"/>
    <property type="match status" value="1"/>
</dbReference>
<dbReference type="InterPro" id="IPR032466">
    <property type="entry name" value="Metal_Hydrolase"/>
</dbReference>
<evidence type="ECO:0000313" key="4">
    <source>
        <dbReference type="Proteomes" id="UP000007803"/>
    </source>
</evidence>
<dbReference type="AlphaFoldDB" id="E0UQF6"/>
<proteinExistence type="predicted"/>
<keyword evidence="4" id="KW-1185">Reference proteome</keyword>
<dbReference type="KEGG" id="sua:Saut_0709"/>
<dbReference type="InterPro" id="IPR050287">
    <property type="entry name" value="MTA/SAH_deaminase"/>
</dbReference>